<evidence type="ECO:0000256" key="7">
    <source>
        <dbReference type="SAM" id="Phobius"/>
    </source>
</evidence>
<dbReference type="Pfam" id="PF00664">
    <property type="entry name" value="ABC_membrane"/>
    <property type="match status" value="1"/>
</dbReference>
<keyword evidence="3" id="KW-0547">Nucleotide-binding</keyword>
<feature type="transmembrane region" description="Helical" evidence="7">
    <location>
        <begin position="171"/>
        <end position="189"/>
    </location>
</feature>
<dbReference type="Pfam" id="PF00005">
    <property type="entry name" value="ABC_tran"/>
    <property type="match status" value="1"/>
</dbReference>
<evidence type="ECO:0000259" key="9">
    <source>
        <dbReference type="PROSITE" id="PS50929"/>
    </source>
</evidence>
<evidence type="ECO:0000313" key="10">
    <source>
        <dbReference type="EMBL" id="MBW7473803.1"/>
    </source>
</evidence>
<keyword evidence="5 7" id="KW-1133">Transmembrane helix</keyword>
<keyword evidence="6 7" id="KW-0472">Membrane</keyword>
<dbReference type="Gene3D" id="1.20.1560.10">
    <property type="entry name" value="ABC transporter type 1, transmembrane domain"/>
    <property type="match status" value="1"/>
</dbReference>
<dbReference type="PROSITE" id="PS50893">
    <property type="entry name" value="ABC_TRANSPORTER_2"/>
    <property type="match status" value="1"/>
</dbReference>
<evidence type="ECO:0000259" key="8">
    <source>
        <dbReference type="PROSITE" id="PS50893"/>
    </source>
</evidence>
<feature type="transmembrane region" description="Helical" evidence="7">
    <location>
        <begin position="70"/>
        <end position="92"/>
    </location>
</feature>
<evidence type="ECO:0000256" key="3">
    <source>
        <dbReference type="ARBA" id="ARBA00022741"/>
    </source>
</evidence>
<dbReference type="InterPro" id="IPR027417">
    <property type="entry name" value="P-loop_NTPase"/>
</dbReference>
<dbReference type="PANTHER" id="PTHR43394:SF1">
    <property type="entry name" value="ATP-BINDING CASSETTE SUB-FAMILY B MEMBER 10, MITOCHONDRIAL"/>
    <property type="match status" value="1"/>
</dbReference>
<keyword evidence="11" id="KW-1185">Reference proteome</keyword>
<feature type="transmembrane region" description="Helical" evidence="7">
    <location>
        <begin position="258"/>
        <end position="281"/>
    </location>
</feature>
<evidence type="ECO:0000313" key="11">
    <source>
        <dbReference type="Proteomes" id="UP000812277"/>
    </source>
</evidence>
<feature type="domain" description="ABC transmembrane type-1" evidence="9">
    <location>
        <begin position="37"/>
        <end position="312"/>
    </location>
</feature>
<dbReference type="InterPro" id="IPR036640">
    <property type="entry name" value="ABC1_TM_sf"/>
</dbReference>
<dbReference type="InterPro" id="IPR011527">
    <property type="entry name" value="ABC1_TM_dom"/>
</dbReference>
<dbReference type="InterPro" id="IPR003439">
    <property type="entry name" value="ABC_transporter-like_ATP-bd"/>
</dbReference>
<dbReference type="InterPro" id="IPR039421">
    <property type="entry name" value="Type_1_exporter"/>
</dbReference>
<dbReference type="PROSITE" id="PS00211">
    <property type="entry name" value="ABC_TRANSPORTER_1"/>
    <property type="match status" value="1"/>
</dbReference>
<dbReference type="EMBL" id="JAHZIJ010000001">
    <property type="protein sequence ID" value="MBW7473803.1"/>
    <property type="molecule type" value="Genomic_DNA"/>
</dbReference>
<keyword evidence="4 10" id="KW-0067">ATP-binding</keyword>
<dbReference type="Proteomes" id="UP000812277">
    <property type="component" value="Unassembled WGS sequence"/>
</dbReference>
<evidence type="ECO:0000256" key="6">
    <source>
        <dbReference type="ARBA" id="ARBA00023136"/>
    </source>
</evidence>
<dbReference type="SMART" id="SM00382">
    <property type="entry name" value="AAA"/>
    <property type="match status" value="1"/>
</dbReference>
<reference evidence="10 11" key="1">
    <citation type="submission" date="2021-07" db="EMBL/GenBank/DDBJ databases">
        <title>Paenibacillus radiodurans sp. nov., isolated from the southeastern edge of Tengger Desert.</title>
        <authorList>
            <person name="Zhang G."/>
        </authorList>
    </citation>
    <scope>NUCLEOTIDE SEQUENCE [LARGE SCALE GENOMIC DNA]</scope>
    <source>
        <strain evidence="10 11">DT7-4</strain>
    </source>
</reference>
<dbReference type="InterPro" id="IPR017871">
    <property type="entry name" value="ABC_transporter-like_CS"/>
</dbReference>
<comment type="subcellular location">
    <subcellularLocation>
        <location evidence="1">Cell membrane</location>
        <topology evidence="1">Multi-pass membrane protein</topology>
    </subcellularLocation>
</comment>
<proteinExistence type="predicted"/>
<feature type="transmembrane region" description="Helical" evidence="7">
    <location>
        <begin position="28"/>
        <end position="50"/>
    </location>
</feature>
<dbReference type="CDD" id="cd07346">
    <property type="entry name" value="ABC_6TM_exporters"/>
    <property type="match status" value="1"/>
</dbReference>
<keyword evidence="2 7" id="KW-0812">Transmembrane</keyword>
<organism evidence="10 11">
    <name type="scientific">Paenibacillus oenotherae</name>
    <dbReference type="NCBI Taxonomy" id="1435645"/>
    <lineage>
        <taxon>Bacteria</taxon>
        <taxon>Bacillati</taxon>
        <taxon>Bacillota</taxon>
        <taxon>Bacilli</taxon>
        <taxon>Bacillales</taxon>
        <taxon>Paenibacillaceae</taxon>
        <taxon>Paenibacillus</taxon>
    </lineage>
</organism>
<dbReference type="RefSeq" id="WP_219870999.1">
    <property type="nucleotide sequence ID" value="NZ_JAHZIJ010000001.1"/>
</dbReference>
<gene>
    <name evidence="10" type="ORF">K0T92_03475</name>
</gene>
<evidence type="ECO:0000256" key="2">
    <source>
        <dbReference type="ARBA" id="ARBA00022692"/>
    </source>
</evidence>
<feature type="transmembrane region" description="Helical" evidence="7">
    <location>
        <begin position="287"/>
        <end position="309"/>
    </location>
</feature>
<comment type="caution">
    <text evidence="10">The sequence shown here is derived from an EMBL/GenBank/DDBJ whole genome shotgun (WGS) entry which is preliminary data.</text>
</comment>
<accession>A0ABS7D1R4</accession>
<dbReference type="PANTHER" id="PTHR43394">
    <property type="entry name" value="ATP-DEPENDENT PERMEASE MDL1, MITOCHONDRIAL"/>
    <property type="match status" value="1"/>
</dbReference>
<sequence length="593" mass="65420">MFGERQHLKHSLAELRRMLALLGPQRKLYFAGLIGDSMVHGSLTIMMAFVFKNLLDFSVQGEERQLFQSIALVSAAFLAIALLSPVFSYMYMRVVKRTMTELRARLYEHFGMLPPGYFETRHSGDLISRSTTDVQTMENIYTEHLKSMLTDAFTLLGSIVSMYILDWRFAVALTLFGGAGIGVNLAFAGPMRRIGDKLQLHMGGMTERLTDVLAGLQTTKMFRLQKIITGKFNEANEHVTASSLEQGNRNGILESVNYLINFISFGGILVVGILMFARGYLELGQMAAIVQLEMGVTMIFLQLGSVVSLMQSSLAGAARVFEVIDHAPEAERFPSRTEESSLSKDAMLEFQGVGFSYEPESQVLNGFQLKVKRGEVAALVGASGSGKSTVFKLLLGFYSPDSGALGIAGKPISAYTLEEIRGMIAYVPQDAYLFEGTIEENILLGKEGASREEMIAAAQAAYAHEFIEALPEGYATMVGERGAKLSGGQRQRVAIARALLKNAPILLLDEATSALDNESEYWVQQALNRLMKDRTVLVIAHRLSTIQEAGTICVMEQGKVAEQGSHDELMRQDGIYAGLYEFQFKKEKEYALV</sequence>
<evidence type="ECO:0000256" key="5">
    <source>
        <dbReference type="ARBA" id="ARBA00022989"/>
    </source>
</evidence>
<dbReference type="SUPFAM" id="SSF90123">
    <property type="entry name" value="ABC transporter transmembrane region"/>
    <property type="match status" value="1"/>
</dbReference>
<dbReference type="SUPFAM" id="SSF52540">
    <property type="entry name" value="P-loop containing nucleoside triphosphate hydrolases"/>
    <property type="match status" value="1"/>
</dbReference>
<evidence type="ECO:0000256" key="4">
    <source>
        <dbReference type="ARBA" id="ARBA00022840"/>
    </source>
</evidence>
<dbReference type="PROSITE" id="PS50929">
    <property type="entry name" value="ABC_TM1F"/>
    <property type="match status" value="1"/>
</dbReference>
<dbReference type="GO" id="GO:0005524">
    <property type="term" value="F:ATP binding"/>
    <property type="evidence" value="ECO:0007669"/>
    <property type="project" value="UniProtKB-KW"/>
</dbReference>
<feature type="domain" description="ABC transporter" evidence="8">
    <location>
        <begin position="348"/>
        <end position="582"/>
    </location>
</feature>
<name>A0ABS7D1R4_9BACL</name>
<dbReference type="InterPro" id="IPR003593">
    <property type="entry name" value="AAA+_ATPase"/>
</dbReference>
<dbReference type="Gene3D" id="3.40.50.300">
    <property type="entry name" value="P-loop containing nucleotide triphosphate hydrolases"/>
    <property type="match status" value="1"/>
</dbReference>
<protein>
    <submittedName>
        <fullName evidence="10">ABC transporter ATP-binding protein/permease</fullName>
    </submittedName>
</protein>
<evidence type="ECO:0000256" key="1">
    <source>
        <dbReference type="ARBA" id="ARBA00004651"/>
    </source>
</evidence>